<gene>
    <name evidence="1" type="ORF">H8E29_08520</name>
</gene>
<dbReference type="SMART" id="SM00567">
    <property type="entry name" value="EZ_HEAT"/>
    <property type="match status" value="2"/>
</dbReference>
<sequence>MDILISELTSGDDKHAESAMNKLVAEGEKSFPAMKNLLDSPDPNHRWWALSVLAQIENADVNWMLAALDDESVEVRQCAALGLSVHPDDRSVSALVKALHDPDSMVSTLAANALSKVGIAAVDELLLVFEESETGENILQVKTARLGAIRALAIIADPRAIPAMMAALEEDSVFMNHWAETGLKNMGQDMVYLKLD</sequence>
<dbReference type="InterPro" id="IPR004155">
    <property type="entry name" value="PBS_lyase_HEAT"/>
</dbReference>
<accession>A0A8J6TF18</accession>
<dbReference type="Proteomes" id="UP000614469">
    <property type="component" value="Unassembled WGS sequence"/>
</dbReference>
<name>A0A8J6TF18_9CHLR</name>
<dbReference type="InterPro" id="IPR016024">
    <property type="entry name" value="ARM-type_fold"/>
</dbReference>
<evidence type="ECO:0000313" key="2">
    <source>
        <dbReference type="Proteomes" id="UP000614469"/>
    </source>
</evidence>
<organism evidence="1 2">
    <name type="scientific">Candidatus Desulfolinea nitratireducens</name>
    <dbReference type="NCBI Taxonomy" id="2841698"/>
    <lineage>
        <taxon>Bacteria</taxon>
        <taxon>Bacillati</taxon>
        <taxon>Chloroflexota</taxon>
        <taxon>Anaerolineae</taxon>
        <taxon>Anaerolineales</taxon>
        <taxon>Anaerolineales incertae sedis</taxon>
        <taxon>Candidatus Desulfolinea</taxon>
    </lineage>
</organism>
<dbReference type="InterPro" id="IPR011989">
    <property type="entry name" value="ARM-like"/>
</dbReference>
<comment type="caution">
    <text evidence="1">The sequence shown here is derived from an EMBL/GenBank/DDBJ whole genome shotgun (WGS) entry which is preliminary data.</text>
</comment>
<evidence type="ECO:0000313" key="1">
    <source>
        <dbReference type="EMBL" id="MBC8335293.1"/>
    </source>
</evidence>
<dbReference type="Pfam" id="PF13646">
    <property type="entry name" value="HEAT_2"/>
    <property type="match status" value="1"/>
</dbReference>
<dbReference type="SUPFAM" id="SSF48371">
    <property type="entry name" value="ARM repeat"/>
    <property type="match status" value="1"/>
</dbReference>
<reference evidence="1 2" key="1">
    <citation type="submission" date="2020-08" db="EMBL/GenBank/DDBJ databases">
        <title>Bridging the membrane lipid divide: bacteria of the FCB group superphylum have the potential to synthesize archaeal ether lipids.</title>
        <authorList>
            <person name="Villanueva L."/>
            <person name="Von Meijenfeldt F.A.B."/>
            <person name="Westbye A.B."/>
            <person name="Yadav S."/>
            <person name="Hopmans E.C."/>
            <person name="Dutilh B.E."/>
            <person name="Sinninghe Damste J.S."/>
        </authorList>
    </citation>
    <scope>NUCLEOTIDE SEQUENCE [LARGE SCALE GENOMIC DNA]</scope>
    <source>
        <strain evidence="1">NIOZ-UU36</strain>
    </source>
</reference>
<dbReference type="Gene3D" id="1.25.10.10">
    <property type="entry name" value="Leucine-rich Repeat Variant"/>
    <property type="match status" value="2"/>
</dbReference>
<proteinExistence type="predicted"/>
<dbReference type="Pfam" id="PF03130">
    <property type="entry name" value="HEAT_PBS"/>
    <property type="match status" value="1"/>
</dbReference>
<protein>
    <submittedName>
        <fullName evidence="1">HEAT repeat domain-containing protein</fullName>
    </submittedName>
</protein>
<dbReference type="EMBL" id="JACNJN010000101">
    <property type="protein sequence ID" value="MBC8335293.1"/>
    <property type="molecule type" value="Genomic_DNA"/>
</dbReference>
<dbReference type="AlphaFoldDB" id="A0A8J6TF18"/>